<reference evidence="1 2" key="1">
    <citation type="submission" date="2019-08" db="EMBL/GenBank/DDBJ databases">
        <title>Whole genome of Aphis craccivora.</title>
        <authorList>
            <person name="Voronova N.V."/>
            <person name="Shulinski R.S."/>
            <person name="Bandarenka Y.V."/>
            <person name="Zhorov D.G."/>
            <person name="Warner D."/>
        </authorList>
    </citation>
    <scope>NUCLEOTIDE SEQUENCE [LARGE SCALE GENOMIC DNA]</scope>
    <source>
        <strain evidence="1">180601</strain>
        <tissue evidence="1">Whole Body</tissue>
    </source>
</reference>
<gene>
    <name evidence="1" type="ORF">FWK35_00035575</name>
</gene>
<sequence length="141" mass="16634">MANSQKSLMRTSVRLLCTQISKELQNILNQFKNKKTRRWWVRKWISRRDTLGASERLLKELSTEDVDSYRNHLRLNKDQFEILLYRITTKIQKQDTVMRAALPARTKLEITLRYLATGDCFSSLAALYRIPKNSISVFLPE</sequence>
<comment type="caution">
    <text evidence="1">The sequence shown here is derived from an EMBL/GenBank/DDBJ whole genome shotgun (WGS) entry which is preliminary data.</text>
</comment>
<feature type="non-terminal residue" evidence="1">
    <location>
        <position position="141"/>
    </location>
</feature>
<protein>
    <submittedName>
        <fullName evidence="1">Putative nuclease HARBI1</fullName>
    </submittedName>
</protein>
<organism evidence="1 2">
    <name type="scientific">Aphis craccivora</name>
    <name type="common">Cowpea aphid</name>
    <dbReference type="NCBI Taxonomy" id="307492"/>
    <lineage>
        <taxon>Eukaryota</taxon>
        <taxon>Metazoa</taxon>
        <taxon>Ecdysozoa</taxon>
        <taxon>Arthropoda</taxon>
        <taxon>Hexapoda</taxon>
        <taxon>Insecta</taxon>
        <taxon>Pterygota</taxon>
        <taxon>Neoptera</taxon>
        <taxon>Paraneoptera</taxon>
        <taxon>Hemiptera</taxon>
        <taxon>Sternorrhyncha</taxon>
        <taxon>Aphidomorpha</taxon>
        <taxon>Aphidoidea</taxon>
        <taxon>Aphididae</taxon>
        <taxon>Aphidini</taxon>
        <taxon>Aphis</taxon>
        <taxon>Aphis</taxon>
    </lineage>
</organism>
<evidence type="ECO:0000313" key="2">
    <source>
        <dbReference type="Proteomes" id="UP000478052"/>
    </source>
</evidence>
<name>A0A6G0VZ96_APHCR</name>
<keyword evidence="2" id="KW-1185">Reference proteome</keyword>
<dbReference type="OrthoDB" id="6617655at2759"/>
<dbReference type="Proteomes" id="UP000478052">
    <property type="component" value="Unassembled WGS sequence"/>
</dbReference>
<accession>A0A6G0VZ96</accession>
<evidence type="ECO:0000313" key="1">
    <source>
        <dbReference type="EMBL" id="KAF0714307.1"/>
    </source>
</evidence>
<dbReference type="EMBL" id="VUJU01010452">
    <property type="protein sequence ID" value="KAF0714307.1"/>
    <property type="molecule type" value="Genomic_DNA"/>
</dbReference>
<dbReference type="AlphaFoldDB" id="A0A6G0VZ96"/>
<proteinExistence type="predicted"/>